<evidence type="ECO:0000313" key="2">
    <source>
        <dbReference type="EMBL" id="RKN74610.1"/>
    </source>
</evidence>
<proteinExistence type="predicted"/>
<dbReference type="OrthoDB" id="4320909at2"/>
<feature type="region of interest" description="Disordered" evidence="1">
    <location>
        <begin position="103"/>
        <end position="128"/>
    </location>
</feature>
<reference evidence="2 3" key="1">
    <citation type="journal article" date="2015" name="Antonie Van Leeuwenhoek">
        <title>Streptomyces klenkii sp. nov., isolated from deep marine sediment.</title>
        <authorList>
            <person name="Veyisoglu A."/>
            <person name="Sahin N."/>
        </authorList>
    </citation>
    <scope>NUCLEOTIDE SEQUENCE [LARGE SCALE GENOMIC DNA]</scope>
    <source>
        <strain evidence="2 3">KCTC 29202</strain>
    </source>
</reference>
<gene>
    <name evidence="2" type="ORF">D7231_12290</name>
</gene>
<comment type="caution">
    <text evidence="2">The sequence shown here is derived from an EMBL/GenBank/DDBJ whole genome shotgun (WGS) entry which is preliminary data.</text>
</comment>
<evidence type="ECO:0000256" key="1">
    <source>
        <dbReference type="SAM" id="MobiDB-lite"/>
    </source>
</evidence>
<dbReference type="EMBL" id="RBAM01000004">
    <property type="protein sequence ID" value="RKN74610.1"/>
    <property type="molecule type" value="Genomic_DNA"/>
</dbReference>
<sequence length="128" mass="14014">MRSIGGGRTPRPEVRNPGHGLRLLPWNSPDDKPCFLSPSDGQGRLSRYADTVEAAQMNIGADVLADAEKLLSNPEACRHDLRIALHQTAKSLGDVLRVAESRGARLREPNEDEWRLGAKGNEPPRPTS</sequence>
<feature type="compositionally biased region" description="Basic and acidic residues" evidence="1">
    <location>
        <begin position="103"/>
        <end position="116"/>
    </location>
</feature>
<dbReference type="Proteomes" id="UP000270343">
    <property type="component" value="Unassembled WGS sequence"/>
</dbReference>
<evidence type="ECO:0000313" key="3">
    <source>
        <dbReference type="Proteomes" id="UP000270343"/>
    </source>
</evidence>
<dbReference type="AlphaFoldDB" id="A0A3B0BP19"/>
<accession>A0A3B0BP19</accession>
<keyword evidence="3" id="KW-1185">Reference proteome</keyword>
<organism evidence="2 3">
    <name type="scientific">Streptomyces klenkii</name>
    <dbReference type="NCBI Taxonomy" id="1420899"/>
    <lineage>
        <taxon>Bacteria</taxon>
        <taxon>Bacillati</taxon>
        <taxon>Actinomycetota</taxon>
        <taxon>Actinomycetes</taxon>
        <taxon>Kitasatosporales</taxon>
        <taxon>Streptomycetaceae</taxon>
        <taxon>Streptomyces</taxon>
    </lineage>
</organism>
<feature type="region of interest" description="Disordered" evidence="1">
    <location>
        <begin position="1"/>
        <end position="31"/>
    </location>
</feature>
<dbReference type="RefSeq" id="WP_120755316.1">
    <property type="nucleotide sequence ID" value="NZ_RBAM01000004.1"/>
</dbReference>
<protein>
    <submittedName>
        <fullName evidence="2">Uncharacterized protein</fullName>
    </submittedName>
</protein>
<name>A0A3B0BP19_9ACTN</name>